<dbReference type="RefSeq" id="WP_057665705.1">
    <property type="nucleotide sequence ID" value="NZ_JACIUV010000002.1"/>
</dbReference>
<name>A0A0R0BM87_9GAMM</name>
<keyword evidence="1" id="KW-0472">Membrane</keyword>
<reference evidence="3 5" key="2">
    <citation type="submission" date="2020-08" db="EMBL/GenBank/DDBJ databases">
        <title>Stenotrophomonas sp. W1S232.</title>
        <authorList>
            <person name="Deng Y."/>
        </authorList>
    </citation>
    <scope>NUCLEOTIDE SEQUENCE [LARGE SCALE GENOMIC DNA]</scope>
    <source>
        <strain evidence="3 5">W1S232</strain>
    </source>
</reference>
<organism evidence="2 4">
    <name type="scientific">Stenotrophomonas koreensis</name>
    <dbReference type="NCBI Taxonomy" id="266128"/>
    <lineage>
        <taxon>Bacteria</taxon>
        <taxon>Pseudomonadati</taxon>
        <taxon>Pseudomonadota</taxon>
        <taxon>Gammaproteobacteria</taxon>
        <taxon>Lysobacterales</taxon>
        <taxon>Lysobacteraceae</taxon>
        <taxon>Stenotrophomonas</taxon>
    </lineage>
</organism>
<dbReference type="AlphaFoldDB" id="A0A0R0BM87"/>
<dbReference type="PATRIC" id="fig|266128.3.peg.490"/>
<protein>
    <submittedName>
        <fullName evidence="2">Membrane protein</fullName>
    </submittedName>
</protein>
<dbReference type="STRING" id="266128.ABB25_08090"/>
<reference evidence="2 4" key="1">
    <citation type="submission" date="2015-05" db="EMBL/GenBank/DDBJ databases">
        <title>Genome sequencing and analysis of members of genus Stenotrophomonas.</title>
        <authorList>
            <person name="Patil P.P."/>
            <person name="Midha S."/>
            <person name="Patil P.B."/>
        </authorList>
    </citation>
    <scope>NUCLEOTIDE SEQUENCE [LARGE SCALE GENOMIC DNA]</scope>
    <source>
        <strain evidence="2 4">DSM 17805</strain>
    </source>
</reference>
<keyword evidence="4" id="KW-1185">Reference proteome</keyword>
<evidence type="ECO:0000313" key="5">
    <source>
        <dbReference type="Proteomes" id="UP000550609"/>
    </source>
</evidence>
<evidence type="ECO:0000313" key="4">
    <source>
        <dbReference type="Proteomes" id="UP000051254"/>
    </source>
</evidence>
<dbReference type="InterPro" id="IPR046119">
    <property type="entry name" value="DUF6116"/>
</dbReference>
<dbReference type="OrthoDB" id="5741597at2"/>
<dbReference type="EMBL" id="LDJH01000012">
    <property type="protein sequence ID" value="KRG58229.1"/>
    <property type="molecule type" value="Genomic_DNA"/>
</dbReference>
<keyword evidence="1" id="KW-0812">Transmembrane</keyword>
<proteinExistence type="predicted"/>
<gene>
    <name evidence="2" type="ORF">ABB25_08090</name>
    <name evidence="3" type="ORF">H4O09_05470</name>
</gene>
<evidence type="ECO:0000313" key="3">
    <source>
        <dbReference type="EMBL" id="MBB1116506.1"/>
    </source>
</evidence>
<sequence length="72" mass="8024">MPNVFSLGLLGWAGKLRFPTLFAITAVLFTVSMLLPDPIPFLDEILFGLGTLLLASWKKRKQPIDPVIDGRR</sequence>
<keyword evidence="1" id="KW-1133">Transmembrane helix</keyword>
<dbReference type="EMBL" id="JACIUV010000002">
    <property type="protein sequence ID" value="MBB1116506.1"/>
    <property type="molecule type" value="Genomic_DNA"/>
</dbReference>
<feature type="transmembrane region" description="Helical" evidence="1">
    <location>
        <begin position="16"/>
        <end position="35"/>
    </location>
</feature>
<evidence type="ECO:0000256" key="1">
    <source>
        <dbReference type="SAM" id="Phobius"/>
    </source>
</evidence>
<feature type="transmembrane region" description="Helical" evidence="1">
    <location>
        <begin position="41"/>
        <end position="57"/>
    </location>
</feature>
<accession>A0A0R0BM87</accession>
<dbReference type="Pfam" id="PF19611">
    <property type="entry name" value="DUF6116"/>
    <property type="match status" value="1"/>
</dbReference>
<dbReference type="Proteomes" id="UP000051254">
    <property type="component" value="Unassembled WGS sequence"/>
</dbReference>
<evidence type="ECO:0000313" key="2">
    <source>
        <dbReference type="EMBL" id="KRG58229.1"/>
    </source>
</evidence>
<comment type="caution">
    <text evidence="2">The sequence shown here is derived from an EMBL/GenBank/DDBJ whole genome shotgun (WGS) entry which is preliminary data.</text>
</comment>
<dbReference type="Proteomes" id="UP000550609">
    <property type="component" value="Unassembled WGS sequence"/>
</dbReference>
<accession>A0A7W3YTY5</accession>